<name>A0ABM2XVY8_MESAU</name>
<evidence type="ECO:0000313" key="4">
    <source>
        <dbReference type="RefSeq" id="XP_040606843.1"/>
    </source>
</evidence>
<feature type="chain" id="PRO_5046453773" evidence="2">
    <location>
        <begin position="23"/>
        <end position="422"/>
    </location>
</feature>
<feature type="compositionally biased region" description="Low complexity" evidence="1">
    <location>
        <begin position="292"/>
        <end position="310"/>
    </location>
</feature>
<evidence type="ECO:0000256" key="2">
    <source>
        <dbReference type="SAM" id="SignalP"/>
    </source>
</evidence>
<dbReference type="PANTHER" id="PTHR37358:SF1">
    <property type="entry name" value="MUCIN-20"/>
    <property type="match status" value="1"/>
</dbReference>
<dbReference type="GeneID" id="101843479"/>
<reference evidence="4" key="1">
    <citation type="submission" date="2025-08" db="UniProtKB">
        <authorList>
            <consortium name="RefSeq"/>
        </authorList>
    </citation>
    <scope>IDENTIFICATION</scope>
    <source>
        <tissue evidence="4">Liver</tissue>
    </source>
</reference>
<dbReference type="Proteomes" id="UP000886700">
    <property type="component" value="Unplaced"/>
</dbReference>
<feature type="region of interest" description="Disordered" evidence="1">
    <location>
        <begin position="105"/>
        <end position="135"/>
    </location>
</feature>
<feature type="region of interest" description="Disordered" evidence="1">
    <location>
        <begin position="336"/>
        <end position="370"/>
    </location>
</feature>
<feature type="signal peptide" evidence="2">
    <location>
        <begin position="1"/>
        <end position="22"/>
    </location>
</feature>
<protein>
    <submittedName>
        <fullName evidence="4">Mucin-20 isoform X1</fullName>
    </submittedName>
</protein>
<organism evidence="3 4">
    <name type="scientific">Mesocricetus auratus</name>
    <name type="common">Golden hamster</name>
    <dbReference type="NCBI Taxonomy" id="10036"/>
    <lineage>
        <taxon>Eukaryota</taxon>
        <taxon>Metazoa</taxon>
        <taxon>Chordata</taxon>
        <taxon>Craniata</taxon>
        <taxon>Vertebrata</taxon>
        <taxon>Euteleostomi</taxon>
        <taxon>Mammalia</taxon>
        <taxon>Eutheria</taxon>
        <taxon>Euarchontoglires</taxon>
        <taxon>Glires</taxon>
        <taxon>Rodentia</taxon>
        <taxon>Myomorpha</taxon>
        <taxon>Muroidea</taxon>
        <taxon>Cricetidae</taxon>
        <taxon>Cricetinae</taxon>
        <taxon>Mesocricetus</taxon>
    </lineage>
</organism>
<evidence type="ECO:0000313" key="3">
    <source>
        <dbReference type="Proteomes" id="UP000886700"/>
    </source>
</evidence>
<evidence type="ECO:0000256" key="1">
    <source>
        <dbReference type="SAM" id="MobiDB-lite"/>
    </source>
</evidence>
<dbReference type="PANTHER" id="PTHR37358">
    <property type="entry name" value="MUCIN-20"/>
    <property type="match status" value="1"/>
</dbReference>
<feature type="compositionally biased region" description="Low complexity" evidence="1">
    <location>
        <begin position="45"/>
        <end position="60"/>
    </location>
</feature>
<dbReference type="InterPro" id="IPR034551">
    <property type="entry name" value="MUC20"/>
</dbReference>
<keyword evidence="2" id="KW-0732">Signal</keyword>
<feature type="region of interest" description="Disordered" evidence="1">
    <location>
        <begin position="287"/>
        <end position="310"/>
    </location>
</feature>
<feature type="region of interest" description="Disordered" evidence="1">
    <location>
        <begin position="43"/>
        <end position="70"/>
    </location>
</feature>
<gene>
    <name evidence="4" type="primary">Muc20</name>
</gene>
<feature type="compositionally biased region" description="Low complexity" evidence="1">
    <location>
        <begin position="175"/>
        <end position="188"/>
    </location>
</feature>
<proteinExistence type="predicted"/>
<feature type="compositionally biased region" description="Basic and acidic residues" evidence="1">
    <location>
        <begin position="105"/>
        <end position="118"/>
    </location>
</feature>
<keyword evidence="3" id="KW-1185">Reference proteome</keyword>
<feature type="region of interest" description="Disordered" evidence="1">
    <location>
        <begin position="167"/>
        <end position="209"/>
    </location>
</feature>
<dbReference type="RefSeq" id="XP_040606843.1">
    <property type="nucleotide sequence ID" value="XM_040750909.1"/>
</dbReference>
<accession>A0ABM2XVY8</accession>
<sequence>MGSVLGLALPLLFFCWEAGVTASSEETTTLAVRIPSNFMVVHPIPTDTSDTSATSSSPRTGTSSVKPSTERDPIEAIFDTLCTNDSSEEARKIASDLLTLAHTSTEAEHLHPESRSSSDRSAGVLTRPQVLGPSVTTPAKDSVAFSVTHIKLTTCTTEIETSIISGNLDTNHSPTGATALSTSETLTLPQSPEAKPLSPKITSSPGTPALASTLEGTLPISHVTETETTVPQIPTSGGTLVTVSMSTLKETSAFSTETQSHTEVLGTITVPWAARSTMGEATTFTGSLASDSSVSAGATTKSSATSEDITSSSFLTGSSTLSFAYSTTASTSKKPNITLAKPTASPKTTEKPPASTPTAAWTRTTKRDPEEDGGFLFVRLSVASPQDLTEPKATEKLIHQISCELHTHMPLVQVSLLKIRRG</sequence>